<dbReference type="InterPro" id="IPR011551">
    <property type="entry name" value="NTP_PyrPHydrolase_MazG"/>
</dbReference>
<dbReference type="SUPFAM" id="SSF101386">
    <property type="entry name" value="all-alpha NTP pyrophosphatases"/>
    <property type="match status" value="1"/>
</dbReference>
<dbReference type="AlphaFoldDB" id="A0A1S1RIZ8"/>
<dbReference type="Pfam" id="PF03819">
    <property type="entry name" value="MazG"/>
    <property type="match status" value="1"/>
</dbReference>
<evidence type="ECO:0000313" key="3">
    <source>
        <dbReference type="EMBL" id="OHV46788.1"/>
    </source>
</evidence>
<dbReference type="GO" id="GO:0006950">
    <property type="term" value="P:response to stress"/>
    <property type="evidence" value="ECO:0007669"/>
    <property type="project" value="UniProtKB-ARBA"/>
</dbReference>
<proteinExistence type="predicted"/>
<dbReference type="Proteomes" id="UP000179769">
    <property type="component" value="Unassembled WGS sequence"/>
</dbReference>
<keyword evidence="3" id="KW-0378">Hydrolase</keyword>
<dbReference type="GO" id="GO:0006203">
    <property type="term" value="P:dGTP catabolic process"/>
    <property type="evidence" value="ECO:0007669"/>
    <property type="project" value="TreeGrafter"/>
</dbReference>
<dbReference type="PANTHER" id="PTHR30522">
    <property type="entry name" value="NUCLEOSIDE TRIPHOSPHATE PYROPHOSPHOHYDROLASE"/>
    <property type="match status" value="1"/>
</dbReference>
<dbReference type="GO" id="GO:0046061">
    <property type="term" value="P:dATP catabolic process"/>
    <property type="evidence" value="ECO:0007669"/>
    <property type="project" value="TreeGrafter"/>
</dbReference>
<comment type="caution">
    <text evidence="3">The sequence shown here is derived from an EMBL/GenBank/DDBJ whole genome shotgun (WGS) entry which is preliminary data.</text>
</comment>
<evidence type="ECO:0000313" key="4">
    <source>
        <dbReference type="Proteomes" id="UP000179769"/>
    </source>
</evidence>
<dbReference type="Gene3D" id="1.10.287.1080">
    <property type="entry name" value="MazG-like"/>
    <property type="match status" value="2"/>
</dbReference>
<name>A0A1S1RIZ8_9ACTN</name>
<reference evidence="4" key="1">
    <citation type="submission" date="2016-07" db="EMBL/GenBank/DDBJ databases">
        <title>Frankia sp. NRRL B-16219 Genome sequencing.</title>
        <authorList>
            <person name="Ghodhbane-Gtari F."/>
            <person name="Swanson E."/>
            <person name="Gueddou A."/>
            <person name="Louati M."/>
            <person name="Nouioui I."/>
            <person name="Hezbri K."/>
            <person name="Abebe-Akele F."/>
            <person name="Simpson S."/>
            <person name="Morris K."/>
            <person name="Thomas K."/>
            <person name="Gtari M."/>
            <person name="Tisa L.S."/>
        </authorList>
    </citation>
    <scope>NUCLEOTIDE SEQUENCE [LARGE SCALE GENOMIC DNA]</scope>
    <source>
        <strain evidence="4">NRRL B-16219</strain>
    </source>
</reference>
<dbReference type="CDD" id="cd11528">
    <property type="entry name" value="NTP-PPase_MazG_Nterm"/>
    <property type="match status" value="1"/>
</dbReference>
<dbReference type="EMBL" id="MAXA01000001">
    <property type="protein sequence ID" value="OHV46788.1"/>
    <property type="molecule type" value="Genomic_DNA"/>
</dbReference>
<dbReference type="OrthoDB" id="9808939at2"/>
<dbReference type="GO" id="GO:0046081">
    <property type="term" value="P:dUTP catabolic process"/>
    <property type="evidence" value="ECO:0007669"/>
    <property type="project" value="TreeGrafter"/>
</dbReference>
<dbReference type="GO" id="GO:0046047">
    <property type="term" value="P:TTP catabolic process"/>
    <property type="evidence" value="ECO:0007669"/>
    <property type="project" value="TreeGrafter"/>
</dbReference>
<accession>A0A1S1RIZ8</accession>
<evidence type="ECO:0000256" key="1">
    <source>
        <dbReference type="SAM" id="MobiDB-lite"/>
    </source>
</evidence>
<feature type="region of interest" description="Disordered" evidence="1">
    <location>
        <begin position="331"/>
        <end position="353"/>
    </location>
</feature>
<dbReference type="RefSeq" id="WP_071059217.1">
    <property type="nucleotide sequence ID" value="NZ_MAXA01000001.1"/>
</dbReference>
<dbReference type="FunFam" id="1.10.287.1080:FF:000001">
    <property type="entry name" value="Nucleoside triphosphate pyrophosphohydrolase"/>
    <property type="match status" value="1"/>
</dbReference>
<keyword evidence="4" id="KW-1185">Reference proteome</keyword>
<protein>
    <submittedName>
        <fullName evidence="3">Nucleoside triphosphate hydrolase</fullName>
    </submittedName>
</protein>
<feature type="domain" description="NTP pyrophosphohydrolase MazG-like" evidence="2">
    <location>
        <begin position="166"/>
        <end position="241"/>
    </location>
</feature>
<gene>
    <name evidence="3" type="ORF">BBK14_00460</name>
</gene>
<dbReference type="GO" id="GO:0047429">
    <property type="term" value="F:nucleoside triphosphate diphosphatase activity"/>
    <property type="evidence" value="ECO:0007669"/>
    <property type="project" value="TreeGrafter"/>
</dbReference>
<sequence>MTTRITLVSTSARVAPGLLTAAAWDVLRSARVWTASPEHPQAAALREAGVDVSVLRPAPPSEPGAGLPAEAGVVPSSRAEADPVAELRAVAGPGTHVAWLLDPVSPTAADRALRAALTDQDHSAEPGAVVELLVATRELPGSALLDAVAVMDRLRSPGGCPWDAEQNHVSLAPYLLEEAYEAYQAIEDGDLAELREELGDVLMQVLFHARVAAESGGAGWDVDDVAAGLTAKLIRRHPHVFGDVAVSGADDVVTNWDAIKAEEKGRKSVTEGVPLSAPALFLAAKLLRRAAKLGLPPELALPRHPAGSGAGAAGAGLPGLPGLVAELAREVGTAGPGDRASAGQGDGPGAEAGTTAEERVGDLLFAAVVLAGEQGVDPETALRARARLFRDTLARAEHAALARGEEPGGLAADSWRDLWAAASPPPLERGAAGGPVREA</sequence>
<dbReference type="NCBIfam" id="TIGR00444">
    <property type="entry name" value="mazG"/>
    <property type="match status" value="1"/>
</dbReference>
<dbReference type="InterPro" id="IPR004518">
    <property type="entry name" value="MazG-like_dom"/>
</dbReference>
<dbReference type="GO" id="GO:0046076">
    <property type="term" value="P:dTTP catabolic process"/>
    <property type="evidence" value="ECO:0007669"/>
    <property type="project" value="TreeGrafter"/>
</dbReference>
<dbReference type="GO" id="GO:0046052">
    <property type="term" value="P:UTP catabolic process"/>
    <property type="evidence" value="ECO:0007669"/>
    <property type="project" value="TreeGrafter"/>
</dbReference>
<dbReference type="InterPro" id="IPR048015">
    <property type="entry name" value="NTP-PPase_MazG-like_N"/>
</dbReference>
<organism evidence="3 4">
    <name type="scientific">Parafrankia soli</name>
    <dbReference type="NCBI Taxonomy" id="2599596"/>
    <lineage>
        <taxon>Bacteria</taxon>
        <taxon>Bacillati</taxon>
        <taxon>Actinomycetota</taxon>
        <taxon>Actinomycetes</taxon>
        <taxon>Frankiales</taxon>
        <taxon>Frankiaceae</taxon>
        <taxon>Parafrankia</taxon>
    </lineage>
</organism>
<evidence type="ECO:0000259" key="2">
    <source>
        <dbReference type="Pfam" id="PF03819"/>
    </source>
</evidence>
<dbReference type="PANTHER" id="PTHR30522:SF0">
    <property type="entry name" value="NUCLEOSIDE TRIPHOSPHATE PYROPHOSPHOHYDROLASE"/>
    <property type="match status" value="1"/>
</dbReference>